<organism evidence="1 2">
    <name type="scientific">Hypoxylon rubiginosum</name>
    <dbReference type="NCBI Taxonomy" id="110542"/>
    <lineage>
        <taxon>Eukaryota</taxon>
        <taxon>Fungi</taxon>
        <taxon>Dikarya</taxon>
        <taxon>Ascomycota</taxon>
        <taxon>Pezizomycotina</taxon>
        <taxon>Sordariomycetes</taxon>
        <taxon>Xylariomycetidae</taxon>
        <taxon>Xylariales</taxon>
        <taxon>Hypoxylaceae</taxon>
        <taxon>Hypoxylon</taxon>
    </lineage>
</organism>
<gene>
    <name evidence="1" type="ORF">F4821DRAFT_246194</name>
</gene>
<name>A0ACC0CQW5_9PEZI</name>
<comment type="caution">
    <text evidence="1">The sequence shown here is derived from an EMBL/GenBank/DDBJ whole genome shotgun (WGS) entry which is preliminary data.</text>
</comment>
<evidence type="ECO:0000313" key="2">
    <source>
        <dbReference type="Proteomes" id="UP001497680"/>
    </source>
</evidence>
<accession>A0ACC0CQW5</accession>
<reference evidence="1 2" key="1">
    <citation type="journal article" date="2022" name="New Phytol.">
        <title>Ecological generalism drives hyperdiversity of secondary metabolite gene clusters in xylarialean endophytes.</title>
        <authorList>
            <person name="Franco M.E.E."/>
            <person name="Wisecaver J.H."/>
            <person name="Arnold A.E."/>
            <person name="Ju Y.M."/>
            <person name="Slot J.C."/>
            <person name="Ahrendt S."/>
            <person name="Moore L.P."/>
            <person name="Eastman K.E."/>
            <person name="Scott K."/>
            <person name="Konkel Z."/>
            <person name="Mondo S.J."/>
            <person name="Kuo A."/>
            <person name="Hayes R.D."/>
            <person name="Haridas S."/>
            <person name="Andreopoulos B."/>
            <person name="Riley R."/>
            <person name="LaButti K."/>
            <person name="Pangilinan J."/>
            <person name="Lipzen A."/>
            <person name="Amirebrahimi M."/>
            <person name="Yan J."/>
            <person name="Adam C."/>
            <person name="Keymanesh K."/>
            <person name="Ng V."/>
            <person name="Louie K."/>
            <person name="Northen T."/>
            <person name="Drula E."/>
            <person name="Henrissat B."/>
            <person name="Hsieh H.M."/>
            <person name="Youens-Clark K."/>
            <person name="Lutzoni F."/>
            <person name="Miadlikowska J."/>
            <person name="Eastwood D.C."/>
            <person name="Hamelin R.C."/>
            <person name="Grigoriev I.V."/>
            <person name="U'Ren J.M."/>
        </authorList>
    </citation>
    <scope>NUCLEOTIDE SEQUENCE [LARGE SCALE GENOMIC DNA]</scope>
    <source>
        <strain evidence="1 2">ER1909</strain>
    </source>
</reference>
<protein>
    <submittedName>
        <fullName evidence="1">SprT-like family-domain-containing protein</fullName>
    </submittedName>
</protein>
<proteinExistence type="predicted"/>
<evidence type="ECO:0000313" key="1">
    <source>
        <dbReference type="EMBL" id="KAI6082789.1"/>
    </source>
</evidence>
<sequence length="683" mass="76371">MFDEYGGSSEDELPDIDVIIRQYQHKVRDTASNGDAKKDAPVTSNARPQTGNNTREQPNPAIKATPLRRRKLGQTQAVDGSLLKPWNGRATKEENGRQQSNSGGSRVRARGPNANTNISSKSTVKSVPANTNKAGLRAVSPSAGQNTSAKEKPEQNGANQSGQAKNIQLSEEIKELVALMGELDDEESDILGDKEESSEEGSEFITISDSESDTWNSDSEVSSTQPTRRSKSPNDEWARPQRTLFASPDKKTASRDSQTKKTITDPTKHASKPRKQGDSHLESFRTLQPGNLEDAFQKLQIFNEDSEPDEPSAREDRKPFPTLEPMTPRKTLSASPFKAPKIPESPWKPEHKEFWDPEENFGWIDRHSPEKRPESPSKKLQDSTKAGMKRTNAEKRAKKKAFDAAKEEMARSFLQELDSRITNGQLSQLTKDTGGLQMTWSNQLLSTAGRAHWKSKTIQAPQPDGSIGIRVQQYATIELANKVLNNEIDLLNTVAHEFCHLAVFLLNGKVKVAHGPEFKHWGRICGKVFKDRGIVVTTKHSYDIEYKYIWKCTDCTWEVKRHSKSVDVNQHRCGSCKGRLLQIKPTPRNQSPTPSKPGTDRENGEKPAKMTVKKQPSMWQQFFAKESKSLAQTNKGLPAKERMAIISAKWRSLSKEEKEGKVQTAQTEVKELQSAVEILTIDD</sequence>
<dbReference type="EMBL" id="MU394363">
    <property type="protein sequence ID" value="KAI6082789.1"/>
    <property type="molecule type" value="Genomic_DNA"/>
</dbReference>
<keyword evidence="2" id="KW-1185">Reference proteome</keyword>
<dbReference type="Proteomes" id="UP001497680">
    <property type="component" value="Unassembled WGS sequence"/>
</dbReference>